<dbReference type="InterPro" id="IPR032066">
    <property type="entry name" value="GP3_package"/>
</dbReference>
<dbReference type="Pfam" id="PF16677">
    <property type="entry name" value="GP3_package"/>
    <property type="match status" value="1"/>
</dbReference>
<evidence type="ECO:0000313" key="2">
    <source>
        <dbReference type="Proteomes" id="UP000191154"/>
    </source>
</evidence>
<accession>A0A1S8NJT7</accession>
<reference evidence="1 2" key="1">
    <citation type="submission" date="2016-05" db="EMBL/GenBank/DDBJ databases">
        <title>Microbial solvent formation.</title>
        <authorList>
            <person name="Poehlein A."/>
            <person name="Montoya Solano J.D."/>
            <person name="Flitsch S."/>
            <person name="Krabben P."/>
            <person name="Duerre P."/>
            <person name="Daniel R."/>
        </authorList>
    </citation>
    <scope>NUCLEOTIDE SEQUENCE [LARGE SCALE GENOMIC DNA]</scope>
    <source>
        <strain evidence="1 2">L1-8</strain>
    </source>
</reference>
<proteinExistence type="predicted"/>
<organism evidence="1 2">
    <name type="scientific">Clostridium saccharobutylicum</name>
    <dbReference type="NCBI Taxonomy" id="169679"/>
    <lineage>
        <taxon>Bacteria</taxon>
        <taxon>Bacillati</taxon>
        <taxon>Bacillota</taxon>
        <taxon>Clostridia</taxon>
        <taxon>Eubacteriales</taxon>
        <taxon>Clostridiaceae</taxon>
        <taxon>Clostridium</taxon>
    </lineage>
</organism>
<sequence length="150" mass="17396">MNIMKWRGRPPKFQNPEELEKAIAEYFEECDEMSKPYTVTGLAMTLGISVSSLREYKNAINNIDILAQLDNDIKIKLSLIVKRAYQMCEYYVEQQLLDTKSSKSAAGYIFALKNFGRDFVDKQEIINCPNKDIESLSKEEIERKLIELEN</sequence>
<comment type="caution">
    <text evidence="1">The sequence shown here is derived from an EMBL/GenBank/DDBJ whole genome shotgun (WGS) entry which is preliminary data.</text>
</comment>
<dbReference type="EMBL" id="LZYZ01000001">
    <property type="protein sequence ID" value="OOM16745.1"/>
    <property type="molecule type" value="Genomic_DNA"/>
</dbReference>
<protein>
    <submittedName>
        <fullName evidence="1">Uncharacterized protein</fullName>
    </submittedName>
</protein>
<dbReference type="Gene3D" id="1.10.132.80">
    <property type="match status" value="1"/>
</dbReference>
<dbReference type="RefSeq" id="WP_077864418.1">
    <property type="nucleotide sequence ID" value="NZ_LZYZ01000001.1"/>
</dbReference>
<dbReference type="AlphaFoldDB" id="A0A1S8NJT7"/>
<name>A0A1S8NJT7_CLOSA</name>
<dbReference type="Proteomes" id="UP000191154">
    <property type="component" value="Unassembled WGS sequence"/>
</dbReference>
<gene>
    <name evidence="1" type="ORF">CLOSAC_10390</name>
</gene>
<evidence type="ECO:0000313" key="1">
    <source>
        <dbReference type="EMBL" id="OOM16745.1"/>
    </source>
</evidence>